<dbReference type="InterPro" id="IPR006015">
    <property type="entry name" value="Universal_stress_UspA"/>
</dbReference>
<accession>A0AAV5QST6</accession>
<dbReference type="CDD" id="cd23659">
    <property type="entry name" value="USP_At3g01520-like"/>
    <property type="match status" value="1"/>
</dbReference>
<sequence>MSLFKELDNEKNNVLKDIDNPRSASPNNSHLRSHSRGRPHDSENRSLSRARRTANGIKWTILNHDPSERLSIGNHNSLENEDDDNFDSDYEEEDSEEEQISDTDNEFQYDDGGVILPNFATYRKEPIEEAEHEQEKSKKEKISDAGLALETVTSRLRSYSMGETNEDPVVKDAKEVARLQEIQATQSALENAVAVGAPIPKETIDIIKNLPPKELEYIDQSLLERQPAAALPDDDEGCPAHSSKSVKKVSDLYLKKYANYKGKITSPGDKRNFNAPYTYDREVEEDVEVAKKLNAQINIGDIDSSIENSRCIRTITRGNFFESLSIHNKPNTYLICTDFSPESLYALEWCIGTVLCNNSVLFIIYVIEEDKEKSKMGNNVTDIEKEQIRKDGIERITKTYLDFIKLTKLQIHAVVEVIHHPIPRHLITEVIDHIQPTLVVVGSRGKNAIQGVLLGSLSNYLVTKSSVPVMVVRKELKKTLKKKKFSNYSSNVHSLKDARVD</sequence>
<dbReference type="SUPFAM" id="SSF52402">
    <property type="entry name" value="Adenine nucleotide alpha hydrolases-like"/>
    <property type="match status" value="1"/>
</dbReference>
<reference evidence="3 4" key="1">
    <citation type="journal article" date="2023" name="Elife">
        <title>Identification of key yeast species and microbe-microbe interactions impacting larval growth of Drosophila in the wild.</title>
        <authorList>
            <person name="Mure A."/>
            <person name="Sugiura Y."/>
            <person name="Maeda R."/>
            <person name="Honda K."/>
            <person name="Sakurai N."/>
            <person name="Takahashi Y."/>
            <person name="Watada M."/>
            <person name="Katoh T."/>
            <person name="Gotoh A."/>
            <person name="Gotoh Y."/>
            <person name="Taniguchi I."/>
            <person name="Nakamura K."/>
            <person name="Hayashi T."/>
            <person name="Katayama T."/>
            <person name="Uemura T."/>
            <person name="Hattori Y."/>
        </authorList>
    </citation>
    <scope>NUCLEOTIDE SEQUENCE [LARGE SCALE GENOMIC DNA]</scope>
    <source>
        <strain evidence="3 4">SC-9</strain>
    </source>
</reference>
<organism evidence="3 4">
    <name type="scientific">Saccharomycopsis crataegensis</name>
    <dbReference type="NCBI Taxonomy" id="43959"/>
    <lineage>
        <taxon>Eukaryota</taxon>
        <taxon>Fungi</taxon>
        <taxon>Dikarya</taxon>
        <taxon>Ascomycota</taxon>
        <taxon>Saccharomycotina</taxon>
        <taxon>Saccharomycetes</taxon>
        <taxon>Saccharomycopsidaceae</taxon>
        <taxon>Saccharomycopsis</taxon>
    </lineage>
</organism>
<dbReference type="Gene3D" id="3.40.50.620">
    <property type="entry name" value="HUPs"/>
    <property type="match status" value="1"/>
</dbReference>
<feature type="compositionally biased region" description="Acidic residues" evidence="1">
    <location>
        <begin position="79"/>
        <end position="109"/>
    </location>
</feature>
<dbReference type="GeneID" id="90075640"/>
<proteinExistence type="predicted"/>
<evidence type="ECO:0000256" key="1">
    <source>
        <dbReference type="SAM" id="MobiDB-lite"/>
    </source>
</evidence>
<dbReference type="Proteomes" id="UP001360560">
    <property type="component" value="Unassembled WGS sequence"/>
</dbReference>
<dbReference type="InterPro" id="IPR006016">
    <property type="entry name" value="UspA"/>
</dbReference>
<evidence type="ECO:0000259" key="2">
    <source>
        <dbReference type="Pfam" id="PF00582"/>
    </source>
</evidence>
<evidence type="ECO:0000313" key="3">
    <source>
        <dbReference type="EMBL" id="GMM37665.1"/>
    </source>
</evidence>
<feature type="compositionally biased region" description="Basic and acidic residues" evidence="1">
    <location>
        <begin position="1"/>
        <end position="20"/>
    </location>
</feature>
<name>A0AAV5QST6_9ASCO</name>
<keyword evidence="4" id="KW-1185">Reference proteome</keyword>
<evidence type="ECO:0000313" key="4">
    <source>
        <dbReference type="Proteomes" id="UP001360560"/>
    </source>
</evidence>
<dbReference type="InterPro" id="IPR014729">
    <property type="entry name" value="Rossmann-like_a/b/a_fold"/>
</dbReference>
<dbReference type="PANTHER" id="PTHR46100">
    <property type="entry name" value="IMP2'P"/>
    <property type="match status" value="1"/>
</dbReference>
<feature type="region of interest" description="Disordered" evidence="1">
    <location>
        <begin position="1"/>
        <end position="52"/>
    </location>
</feature>
<dbReference type="AlphaFoldDB" id="A0AAV5QST6"/>
<dbReference type="EMBL" id="BTFZ01000012">
    <property type="protein sequence ID" value="GMM37665.1"/>
    <property type="molecule type" value="Genomic_DNA"/>
</dbReference>
<dbReference type="PRINTS" id="PR01438">
    <property type="entry name" value="UNVRSLSTRESS"/>
</dbReference>
<dbReference type="PANTHER" id="PTHR46100:SF4">
    <property type="entry name" value="USPA DOMAIN-CONTAINING PROTEIN"/>
    <property type="match status" value="1"/>
</dbReference>
<feature type="domain" description="UspA" evidence="2">
    <location>
        <begin position="334"/>
        <end position="473"/>
    </location>
</feature>
<dbReference type="RefSeq" id="XP_064854661.1">
    <property type="nucleotide sequence ID" value="XM_064998589.1"/>
</dbReference>
<protein>
    <recommendedName>
        <fullName evidence="2">UspA domain-containing protein</fullName>
    </recommendedName>
</protein>
<feature type="region of interest" description="Disordered" evidence="1">
    <location>
        <begin position="67"/>
        <end position="112"/>
    </location>
</feature>
<comment type="caution">
    <text evidence="3">The sequence shown here is derived from an EMBL/GenBank/DDBJ whole genome shotgun (WGS) entry which is preliminary data.</text>
</comment>
<gene>
    <name evidence="3" type="ORF">DASC09_049900</name>
</gene>
<dbReference type="Pfam" id="PF00582">
    <property type="entry name" value="Usp"/>
    <property type="match status" value="1"/>
</dbReference>